<organism evidence="2 3">
    <name type="scientific">Solihabitans fulvus</name>
    <dbReference type="NCBI Taxonomy" id="1892852"/>
    <lineage>
        <taxon>Bacteria</taxon>
        <taxon>Bacillati</taxon>
        <taxon>Actinomycetota</taxon>
        <taxon>Actinomycetes</taxon>
        <taxon>Pseudonocardiales</taxon>
        <taxon>Pseudonocardiaceae</taxon>
        <taxon>Solihabitans</taxon>
    </lineage>
</organism>
<dbReference type="OrthoDB" id="3697875at2"/>
<evidence type="ECO:0000313" key="2">
    <source>
        <dbReference type="EMBL" id="KAA2264695.1"/>
    </source>
</evidence>
<dbReference type="RefSeq" id="WP_149848498.1">
    <property type="nucleotide sequence ID" value="NZ_VUOB01000010.1"/>
</dbReference>
<accession>A0A5B2XNG2</accession>
<comment type="caution">
    <text evidence="2">The sequence shown here is derived from an EMBL/GenBank/DDBJ whole genome shotgun (WGS) entry which is preliminary data.</text>
</comment>
<name>A0A5B2XNG2_9PSEU</name>
<dbReference type="AlphaFoldDB" id="A0A5B2XNG2"/>
<sequence>MTGPQGMTEGFARFRSDLDAAVSRGKRASAEANERTEAFRGRTRELTDQVRARKTKPDPGQLTTDDLRRVATGFRTSKRLPVEQLPTGAELLAPSSPSSPENVAKDTLRSGNTPGVGGRPPRPDDDDEDFSQERILS</sequence>
<dbReference type="Proteomes" id="UP000323454">
    <property type="component" value="Unassembled WGS sequence"/>
</dbReference>
<gene>
    <name evidence="2" type="ORF">F0L68_06280</name>
</gene>
<evidence type="ECO:0000313" key="3">
    <source>
        <dbReference type="Proteomes" id="UP000323454"/>
    </source>
</evidence>
<keyword evidence="3" id="KW-1185">Reference proteome</keyword>
<feature type="region of interest" description="Disordered" evidence="1">
    <location>
        <begin position="1"/>
        <end position="137"/>
    </location>
</feature>
<protein>
    <submittedName>
        <fullName evidence="2">Uncharacterized protein</fullName>
    </submittedName>
</protein>
<evidence type="ECO:0000256" key="1">
    <source>
        <dbReference type="SAM" id="MobiDB-lite"/>
    </source>
</evidence>
<dbReference type="EMBL" id="VUOB01000010">
    <property type="protein sequence ID" value="KAA2264695.1"/>
    <property type="molecule type" value="Genomic_DNA"/>
</dbReference>
<reference evidence="2 3" key="1">
    <citation type="submission" date="2019-09" db="EMBL/GenBank/DDBJ databases">
        <title>Goodfellowia gen. nov., a new genus of the Pseudonocardineae related to Actinoalloteichus, containing Goodfellowia coeruleoviolacea gen. nov., comb. nov. gen. nov., comb. nov.</title>
        <authorList>
            <person name="Labeda D."/>
        </authorList>
    </citation>
    <scope>NUCLEOTIDE SEQUENCE [LARGE SCALE GENOMIC DNA]</scope>
    <source>
        <strain evidence="2 3">AN110305</strain>
    </source>
</reference>
<reference evidence="2 3" key="2">
    <citation type="submission" date="2019-09" db="EMBL/GenBank/DDBJ databases">
        <authorList>
            <person name="Jin C."/>
        </authorList>
    </citation>
    <scope>NUCLEOTIDE SEQUENCE [LARGE SCALE GENOMIC DNA]</scope>
    <source>
        <strain evidence="2 3">AN110305</strain>
    </source>
</reference>
<proteinExistence type="predicted"/>
<feature type="compositionally biased region" description="Basic and acidic residues" evidence="1">
    <location>
        <begin position="28"/>
        <end position="57"/>
    </location>
</feature>